<feature type="transmembrane region" description="Helical" evidence="1">
    <location>
        <begin position="141"/>
        <end position="162"/>
    </location>
</feature>
<keyword evidence="1" id="KW-0812">Transmembrane</keyword>
<evidence type="ECO:0000256" key="1">
    <source>
        <dbReference type="SAM" id="Phobius"/>
    </source>
</evidence>
<dbReference type="Gene3D" id="1.10.1760.20">
    <property type="match status" value="1"/>
</dbReference>
<dbReference type="AlphaFoldDB" id="A0A1M6Z4R9"/>
<dbReference type="Proteomes" id="UP000183975">
    <property type="component" value="Unassembled WGS sequence"/>
</dbReference>
<dbReference type="InterPro" id="IPR024529">
    <property type="entry name" value="ECF_trnsprt_substrate-spec"/>
</dbReference>
<gene>
    <name evidence="2" type="ORF">SAMN02745138_03142</name>
</gene>
<dbReference type="NCBIfam" id="TIGR04518">
    <property type="entry name" value="ECF_S_folT_fam"/>
    <property type="match status" value="1"/>
</dbReference>
<dbReference type="OrthoDB" id="4624at2"/>
<dbReference type="InterPro" id="IPR030949">
    <property type="entry name" value="ECF_S_folate_fam"/>
</dbReference>
<keyword evidence="1" id="KW-0472">Membrane</keyword>
<keyword evidence="1" id="KW-1133">Transmembrane helix</keyword>
<accession>A0A1M6Z4R9</accession>
<reference evidence="2 3" key="1">
    <citation type="submission" date="2016-11" db="EMBL/GenBank/DDBJ databases">
        <authorList>
            <person name="Jaros S."/>
            <person name="Januszkiewicz K."/>
            <person name="Wedrychowicz H."/>
        </authorList>
    </citation>
    <scope>NUCLEOTIDE SEQUENCE [LARGE SCALE GENOMIC DNA]</scope>
    <source>
        <strain evidence="2 3">DSM 14214</strain>
    </source>
</reference>
<keyword evidence="3" id="KW-1185">Reference proteome</keyword>
<evidence type="ECO:0000313" key="3">
    <source>
        <dbReference type="Proteomes" id="UP000183975"/>
    </source>
</evidence>
<name>A0A1M6Z4R9_9FIRM</name>
<feature type="transmembrane region" description="Helical" evidence="1">
    <location>
        <begin position="74"/>
        <end position="95"/>
    </location>
</feature>
<sequence>MSENRKFTTKQLVIIAMLVALNVILSRFLSIAAWNIKIGFAFVPVVFAALYLGPWQAALVGALGDFIGATLFPIAAYFPGFTITAAIVGLIYGLFLSKKQTMPRILGAVLATEIIGSLLLNTLWISVLYGSPFLPLMATRVFQCLILGIVEIVVIRIMAGLVPRLVHSAS</sequence>
<feature type="transmembrane region" description="Helical" evidence="1">
    <location>
        <begin position="12"/>
        <end position="34"/>
    </location>
</feature>
<feature type="transmembrane region" description="Helical" evidence="1">
    <location>
        <begin position="40"/>
        <end position="62"/>
    </location>
</feature>
<protein>
    <submittedName>
        <fullName evidence="2">ECF transporter S component, folate family</fullName>
    </submittedName>
</protein>
<dbReference type="EMBL" id="FRAH01000084">
    <property type="protein sequence ID" value="SHL25392.1"/>
    <property type="molecule type" value="Genomic_DNA"/>
</dbReference>
<proteinExistence type="predicted"/>
<organism evidence="2 3">
    <name type="scientific">Anaerotignum lactatifermentans DSM 14214</name>
    <dbReference type="NCBI Taxonomy" id="1121323"/>
    <lineage>
        <taxon>Bacteria</taxon>
        <taxon>Bacillati</taxon>
        <taxon>Bacillota</taxon>
        <taxon>Clostridia</taxon>
        <taxon>Lachnospirales</taxon>
        <taxon>Anaerotignaceae</taxon>
        <taxon>Anaerotignum</taxon>
    </lineage>
</organism>
<evidence type="ECO:0000313" key="2">
    <source>
        <dbReference type="EMBL" id="SHL25392.1"/>
    </source>
</evidence>
<dbReference type="Pfam" id="PF12822">
    <property type="entry name" value="ECF_trnsprt"/>
    <property type="match status" value="1"/>
</dbReference>
<feature type="transmembrane region" description="Helical" evidence="1">
    <location>
        <begin position="107"/>
        <end position="129"/>
    </location>
</feature>
<dbReference type="RefSeq" id="WP_072853330.1">
    <property type="nucleotide sequence ID" value="NZ_FRAH01000084.1"/>
</dbReference>
<dbReference type="GO" id="GO:0022857">
    <property type="term" value="F:transmembrane transporter activity"/>
    <property type="evidence" value="ECO:0007669"/>
    <property type="project" value="InterPro"/>
</dbReference>